<keyword evidence="4" id="KW-1185">Reference proteome</keyword>
<comment type="caution">
    <text evidence="3">The sequence shown here is derived from an EMBL/GenBank/DDBJ whole genome shotgun (WGS) entry which is preliminary data.</text>
</comment>
<accession>A0AAD4CZZ6</accession>
<feature type="transmembrane region" description="Helical" evidence="2">
    <location>
        <begin position="78"/>
        <end position="99"/>
    </location>
</feature>
<dbReference type="InterPro" id="IPR045590">
    <property type="entry name" value="DUF6463"/>
</dbReference>
<reference evidence="3" key="1">
    <citation type="journal article" date="2020" name="Fungal Divers.">
        <title>Resolving the Mortierellaceae phylogeny through synthesis of multi-gene phylogenetics and phylogenomics.</title>
        <authorList>
            <person name="Vandepol N."/>
            <person name="Liber J."/>
            <person name="Desiro A."/>
            <person name="Na H."/>
            <person name="Kennedy M."/>
            <person name="Barry K."/>
            <person name="Grigoriev I.V."/>
            <person name="Miller A.N."/>
            <person name="O'Donnell K."/>
            <person name="Stajich J.E."/>
            <person name="Bonito G."/>
        </authorList>
    </citation>
    <scope>NUCLEOTIDE SEQUENCE</scope>
    <source>
        <strain evidence="3">NRRL 28262</strain>
    </source>
</reference>
<sequence>ITESTAMSSNNIPTSSNNKSSAIPYRSSRWPARYLIWTGIVHTIYGFINPRIRVFFNDAVKAGYFNQFVGDYARCNAFWFYLAGVNFIVMGRFVDWYLFPKDVERKKVQGEKEREKKQSLARSEKELPRELGYWFLGIGVVGVAALPKSGFYLMIFQGAALLLAK</sequence>
<protein>
    <submittedName>
        <fullName evidence="3">Uncharacterized protein</fullName>
    </submittedName>
</protein>
<feature type="transmembrane region" description="Helical" evidence="2">
    <location>
        <begin position="30"/>
        <end position="48"/>
    </location>
</feature>
<dbReference type="Pfam" id="PF20064">
    <property type="entry name" value="DUF6463"/>
    <property type="match status" value="2"/>
</dbReference>
<dbReference type="Proteomes" id="UP001194580">
    <property type="component" value="Unassembled WGS sequence"/>
</dbReference>
<feature type="non-terminal residue" evidence="3">
    <location>
        <position position="1"/>
    </location>
</feature>
<evidence type="ECO:0000313" key="3">
    <source>
        <dbReference type="EMBL" id="KAG0247992.1"/>
    </source>
</evidence>
<feature type="region of interest" description="Disordered" evidence="1">
    <location>
        <begin position="1"/>
        <end position="24"/>
    </location>
</feature>
<feature type="compositionally biased region" description="Polar residues" evidence="1">
    <location>
        <begin position="1"/>
        <end position="21"/>
    </location>
</feature>
<organism evidence="3 4">
    <name type="scientific">Linnemannia exigua</name>
    <dbReference type="NCBI Taxonomy" id="604196"/>
    <lineage>
        <taxon>Eukaryota</taxon>
        <taxon>Fungi</taxon>
        <taxon>Fungi incertae sedis</taxon>
        <taxon>Mucoromycota</taxon>
        <taxon>Mortierellomycotina</taxon>
        <taxon>Mortierellomycetes</taxon>
        <taxon>Mortierellales</taxon>
        <taxon>Mortierellaceae</taxon>
        <taxon>Linnemannia</taxon>
    </lineage>
</organism>
<dbReference type="AlphaFoldDB" id="A0AAD4CZZ6"/>
<evidence type="ECO:0000256" key="2">
    <source>
        <dbReference type="SAM" id="Phobius"/>
    </source>
</evidence>
<proteinExistence type="predicted"/>
<dbReference type="EMBL" id="JAAAIL010004282">
    <property type="protein sequence ID" value="KAG0247992.1"/>
    <property type="molecule type" value="Genomic_DNA"/>
</dbReference>
<keyword evidence="2" id="KW-0812">Transmembrane</keyword>
<name>A0AAD4CZZ6_9FUNG</name>
<keyword evidence="2" id="KW-0472">Membrane</keyword>
<keyword evidence="2" id="KW-1133">Transmembrane helix</keyword>
<gene>
    <name evidence="3" type="ORF">BGZ95_008273</name>
</gene>
<evidence type="ECO:0000313" key="4">
    <source>
        <dbReference type="Proteomes" id="UP001194580"/>
    </source>
</evidence>
<feature type="transmembrane region" description="Helical" evidence="2">
    <location>
        <begin position="131"/>
        <end position="155"/>
    </location>
</feature>
<evidence type="ECO:0000256" key="1">
    <source>
        <dbReference type="SAM" id="MobiDB-lite"/>
    </source>
</evidence>